<dbReference type="InterPro" id="IPR029069">
    <property type="entry name" value="HotDog_dom_sf"/>
</dbReference>
<dbReference type="InterPro" id="IPR039298">
    <property type="entry name" value="ACOT13"/>
</dbReference>
<dbReference type="CDD" id="cd03443">
    <property type="entry name" value="PaaI_thioesterase"/>
    <property type="match status" value="1"/>
</dbReference>
<dbReference type="GO" id="GO:0047617">
    <property type="term" value="F:fatty acyl-CoA hydrolase activity"/>
    <property type="evidence" value="ECO:0007669"/>
    <property type="project" value="InterPro"/>
</dbReference>
<name>A0A6I3KI78_9HYPH</name>
<dbReference type="EMBL" id="WMBQ01000001">
    <property type="protein sequence ID" value="MTD93640.1"/>
    <property type="molecule type" value="Genomic_DNA"/>
</dbReference>
<dbReference type="Proteomes" id="UP000440694">
    <property type="component" value="Unassembled WGS sequence"/>
</dbReference>
<dbReference type="Gene3D" id="3.10.129.10">
    <property type="entry name" value="Hotdog Thioesterase"/>
    <property type="match status" value="1"/>
</dbReference>
<evidence type="ECO:0000313" key="4">
    <source>
        <dbReference type="EMBL" id="MTD93640.1"/>
    </source>
</evidence>
<keyword evidence="2" id="KW-0378">Hydrolase</keyword>
<evidence type="ECO:0000313" key="5">
    <source>
        <dbReference type="Proteomes" id="UP000440694"/>
    </source>
</evidence>
<gene>
    <name evidence="4" type="ORF">GIW81_04740</name>
</gene>
<protein>
    <submittedName>
        <fullName evidence="4">Hotdog fold thioesterase</fullName>
    </submittedName>
</protein>
<dbReference type="InterPro" id="IPR006683">
    <property type="entry name" value="Thioestr_dom"/>
</dbReference>
<feature type="domain" description="Thioesterase" evidence="3">
    <location>
        <begin position="53"/>
        <end position="131"/>
    </location>
</feature>
<comment type="caution">
    <text evidence="4">The sequence shown here is derived from an EMBL/GenBank/DDBJ whole genome shotgun (WGS) entry which is preliminary data.</text>
</comment>
<evidence type="ECO:0000259" key="3">
    <source>
        <dbReference type="Pfam" id="PF03061"/>
    </source>
</evidence>
<evidence type="ECO:0000256" key="1">
    <source>
        <dbReference type="ARBA" id="ARBA00008324"/>
    </source>
</evidence>
<dbReference type="PANTHER" id="PTHR21660">
    <property type="entry name" value="THIOESTERASE SUPERFAMILY MEMBER-RELATED"/>
    <property type="match status" value="1"/>
</dbReference>
<keyword evidence="5" id="KW-1185">Reference proteome</keyword>
<sequence>MRAMSGIEFLRALMDGSLPTPAFSPTNRIRPVEAEEGRVVFEGEPKGDFYNPMGTVHGGWIATLIDTAMACAVHSSLKPGEIFTTLDMSVTFVRPVTEATGTLRCEGVLLHSGGRVASAEGKVYDTSGRLIAHGSETCLVTRANRAG</sequence>
<dbReference type="InterPro" id="IPR003736">
    <property type="entry name" value="PAAI_dom"/>
</dbReference>
<dbReference type="SUPFAM" id="SSF54637">
    <property type="entry name" value="Thioesterase/thiol ester dehydrase-isomerase"/>
    <property type="match status" value="1"/>
</dbReference>
<organism evidence="4 5">
    <name type="scientific">Hyphomicrobium album</name>
    <dbReference type="NCBI Taxonomy" id="2665159"/>
    <lineage>
        <taxon>Bacteria</taxon>
        <taxon>Pseudomonadati</taxon>
        <taxon>Pseudomonadota</taxon>
        <taxon>Alphaproteobacteria</taxon>
        <taxon>Hyphomicrobiales</taxon>
        <taxon>Hyphomicrobiaceae</taxon>
        <taxon>Hyphomicrobium</taxon>
    </lineage>
</organism>
<dbReference type="Pfam" id="PF03061">
    <property type="entry name" value="4HBT"/>
    <property type="match status" value="1"/>
</dbReference>
<dbReference type="AlphaFoldDB" id="A0A6I3KI78"/>
<comment type="similarity">
    <text evidence="1">Belongs to the thioesterase PaaI family.</text>
</comment>
<dbReference type="PANTHER" id="PTHR21660:SF1">
    <property type="entry name" value="ACYL-COENZYME A THIOESTERASE 13"/>
    <property type="match status" value="1"/>
</dbReference>
<evidence type="ECO:0000256" key="2">
    <source>
        <dbReference type="ARBA" id="ARBA00022801"/>
    </source>
</evidence>
<proteinExistence type="inferred from homology"/>
<reference evidence="4 5" key="1">
    <citation type="submission" date="2019-11" db="EMBL/GenBank/DDBJ databases">
        <title>Identification of a novel strain.</title>
        <authorList>
            <person name="Xu Q."/>
            <person name="Wang G."/>
        </authorList>
    </citation>
    <scope>NUCLEOTIDE SEQUENCE [LARGE SCALE GENOMIC DNA]</scope>
    <source>
        <strain evidence="5">xq</strain>
    </source>
</reference>
<accession>A0A6I3KI78</accession>
<dbReference type="NCBIfam" id="TIGR00369">
    <property type="entry name" value="unchar_dom_1"/>
    <property type="match status" value="1"/>
</dbReference>